<dbReference type="Proteomes" id="UP000198287">
    <property type="component" value="Unassembled WGS sequence"/>
</dbReference>
<accession>A0A226D2Z8</accession>
<name>A0A226D2Z8_FOLCA</name>
<evidence type="ECO:0000313" key="3">
    <source>
        <dbReference type="Proteomes" id="UP000198287"/>
    </source>
</evidence>
<sequence>MAAFAIIGAISAGTQLVATLCDLQVKKKQLQKDILEADYARLHESTLQRCLHHHEERMLQMTLRHLERKHEREIQLERLILEIDYLIESASLGGNENKKNNHIDKTDKSKGENWLNIDNDLGVDQDLMISLIEEAQIQELDTKDDGEIAYQLQLMELEDGMKNRLKSQIDSAAADRAHQQRMMDEDHHHQEKMQEGRLAYLRRVHADQTELQAYKMELEYDLSIKEMKLANRPSSVTYNLNVGFPEGQGLQGQTRWRTLDHRPLRGNRNRLQLGPCHYLGNEEDDEEEGAPSRAVLPSRRQY</sequence>
<comment type="caution">
    <text evidence="2">The sequence shown here is derived from an EMBL/GenBank/DDBJ whole genome shotgun (WGS) entry which is preliminary data.</text>
</comment>
<dbReference type="AlphaFoldDB" id="A0A226D2Z8"/>
<organism evidence="2 3">
    <name type="scientific">Folsomia candida</name>
    <name type="common">Springtail</name>
    <dbReference type="NCBI Taxonomy" id="158441"/>
    <lineage>
        <taxon>Eukaryota</taxon>
        <taxon>Metazoa</taxon>
        <taxon>Ecdysozoa</taxon>
        <taxon>Arthropoda</taxon>
        <taxon>Hexapoda</taxon>
        <taxon>Collembola</taxon>
        <taxon>Entomobryomorpha</taxon>
        <taxon>Isotomoidea</taxon>
        <taxon>Isotomidae</taxon>
        <taxon>Proisotominae</taxon>
        <taxon>Folsomia</taxon>
    </lineage>
</organism>
<gene>
    <name evidence="2" type="ORF">Fcan01_25991</name>
</gene>
<protein>
    <submittedName>
        <fullName evidence="2">Uncharacterized protein</fullName>
    </submittedName>
</protein>
<keyword evidence="3" id="KW-1185">Reference proteome</keyword>
<dbReference type="EMBL" id="LNIX01000040">
    <property type="protein sequence ID" value="OXA39208.1"/>
    <property type="molecule type" value="Genomic_DNA"/>
</dbReference>
<evidence type="ECO:0000256" key="1">
    <source>
        <dbReference type="SAM" id="MobiDB-lite"/>
    </source>
</evidence>
<proteinExistence type="predicted"/>
<evidence type="ECO:0000313" key="2">
    <source>
        <dbReference type="EMBL" id="OXA39208.1"/>
    </source>
</evidence>
<reference evidence="2 3" key="1">
    <citation type="submission" date="2015-12" db="EMBL/GenBank/DDBJ databases">
        <title>The genome of Folsomia candida.</title>
        <authorList>
            <person name="Faddeeva A."/>
            <person name="Derks M.F."/>
            <person name="Anvar Y."/>
            <person name="Smit S."/>
            <person name="Van Straalen N."/>
            <person name="Roelofs D."/>
        </authorList>
    </citation>
    <scope>NUCLEOTIDE SEQUENCE [LARGE SCALE GENOMIC DNA]</scope>
    <source>
        <strain evidence="2 3">VU population</strain>
        <tissue evidence="2">Whole body</tissue>
    </source>
</reference>
<feature type="region of interest" description="Disordered" evidence="1">
    <location>
        <begin position="276"/>
        <end position="302"/>
    </location>
</feature>